<dbReference type="Proteomes" id="UP000189703">
    <property type="component" value="Unplaced"/>
</dbReference>
<gene>
    <name evidence="3" type="primary">LOC104613207</name>
</gene>
<proteinExistence type="predicted"/>
<dbReference type="InParanoid" id="A0A1U8BPR9"/>
<evidence type="ECO:0000313" key="3">
    <source>
        <dbReference type="RefSeq" id="XP_010279234.1"/>
    </source>
</evidence>
<sequence length="294" mass="33809">MKNFLALAARVSIRIGNGNRTKFWKDPWCSDEPLVESFPLLFQCASDHEALVGECYSISGDSVLWTPSFQMNLFDWEVEKVLNLLTCLQNQELDYSLKDKWHWKWNSDGVFSVKSLVANLSRRGVPDFPDRQVWNPNSPTKANFLVWTMALNKCLSKENLVRRGIQVSDLSCSLCGSSAESTDHLCIHCPYSTQLWNHFLNSLKVCWVMPRSVKELLCCWQLMGLSKKKKAVWKMVPIVVVWSIWTERNTRIFSNKILSPEELIQKSVGKLISWVSVDADFRNYNVSNVFLSSS</sequence>
<protein>
    <submittedName>
        <fullName evidence="3">Uncharacterized protein LOC104613207</fullName>
    </submittedName>
</protein>
<organism evidence="2 3">
    <name type="scientific">Nelumbo nucifera</name>
    <name type="common">Sacred lotus</name>
    <dbReference type="NCBI Taxonomy" id="4432"/>
    <lineage>
        <taxon>Eukaryota</taxon>
        <taxon>Viridiplantae</taxon>
        <taxon>Streptophyta</taxon>
        <taxon>Embryophyta</taxon>
        <taxon>Tracheophyta</taxon>
        <taxon>Spermatophyta</taxon>
        <taxon>Magnoliopsida</taxon>
        <taxon>Proteales</taxon>
        <taxon>Nelumbonaceae</taxon>
        <taxon>Nelumbo</taxon>
    </lineage>
</organism>
<name>A0A1U8BPR9_NELNU</name>
<feature type="domain" description="Reverse transcriptase zinc-binding" evidence="1">
    <location>
        <begin position="111"/>
        <end position="196"/>
    </location>
</feature>
<dbReference type="KEGG" id="nnu:104613207"/>
<dbReference type="Pfam" id="PF13966">
    <property type="entry name" value="zf-RVT"/>
    <property type="match status" value="1"/>
</dbReference>
<dbReference type="PANTHER" id="PTHR36617">
    <property type="entry name" value="PROTEIN, PUTATIVE-RELATED"/>
    <property type="match status" value="1"/>
</dbReference>
<reference evidence="3" key="1">
    <citation type="submission" date="2025-08" db="UniProtKB">
        <authorList>
            <consortium name="RefSeq"/>
        </authorList>
    </citation>
    <scope>IDENTIFICATION</scope>
</reference>
<accession>A0A1U8BPR9</accession>
<evidence type="ECO:0000259" key="1">
    <source>
        <dbReference type="Pfam" id="PF13966"/>
    </source>
</evidence>
<dbReference type="InterPro" id="IPR026960">
    <property type="entry name" value="RVT-Znf"/>
</dbReference>
<dbReference type="RefSeq" id="XP_010279234.1">
    <property type="nucleotide sequence ID" value="XM_010280932.1"/>
</dbReference>
<dbReference type="OMA" id="GISRHNF"/>
<evidence type="ECO:0000313" key="2">
    <source>
        <dbReference type="Proteomes" id="UP000189703"/>
    </source>
</evidence>
<dbReference type="eggNOG" id="KOG1075">
    <property type="taxonomic scope" value="Eukaryota"/>
</dbReference>
<dbReference type="AlphaFoldDB" id="A0A1U8BPR9"/>
<dbReference type="OrthoDB" id="1937528at2759"/>
<keyword evidence="2" id="KW-1185">Reference proteome</keyword>
<dbReference type="GeneID" id="104613207"/>
<dbReference type="PANTHER" id="PTHR36617:SF5">
    <property type="entry name" value="OS05G0421675 PROTEIN"/>
    <property type="match status" value="1"/>
</dbReference>